<keyword evidence="4" id="KW-1185">Reference proteome</keyword>
<feature type="transmembrane region" description="Helical" evidence="1">
    <location>
        <begin position="12"/>
        <end position="34"/>
    </location>
</feature>
<feature type="transmembrane region" description="Helical" evidence="1">
    <location>
        <begin position="233"/>
        <end position="253"/>
    </location>
</feature>
<dbReference type="Proteomes" id="UP000597338">
    <property type="component" value="Unassembled WGS sequence"/>
</dbReference>
<feature type="transmembrane region" description="Helical" evidence="1">
    <location>
        <begin position="152"/>
        <end position="174"/>
    </location>
</feature>
<keyword evidence="1" id="KW-0472">Membrane</keyword>
<feature type="transmembrane region" description="Helical" evidence="1">
    <location>
        <begin position="265"/>
        <end position="282"/>
    </location>
</feature>
<feature type="transmembrane region" description="Helical" evidence="1">
    <location>
        <begin position="754"/>
        <end position="772"/>
    </location>
</feature>
<dbReference type="Pfam" id="PF12679">
    <property type="entry name" value="ABC2_membrane_2"/>
    <property type="match status" value="1"/>
</dbReference>
<comment type="caution">
    <text evidence="3">The sequence shown here is derived from an EMBL/GenBank/DDBJ whole genome shotgun (WGS) entry which is preliminary data.</text>
</comment>
<feature type="domain" description="ABC-type uncharacterised transport system" evidence="2">
    <location>
        <begin position="457"/>
        <end position="701"/>
    </location>
</feature>
<protein>
    <recommendedName>
        <fullName evidence="2">ABC-type uncharacterized transport system domain-containing protein</fullName>
    </recommendedName>
</protein>
<keyword evidence="1" id="KW-0812">Transmembrane</keyword>
<name>A0ABQ1M2F9_9SPHI</name>
<gene>
    <name evidence="3" type="ORF">GCM10011386_26800</name>
</gene>
<evidence type="ECO:0000256" key="1">
    <source>
        <dbReference type="SAM" id="Phobius"/>
    </source>
</evidence>
<evidence type="ECO:0000313" key="3">
    <source>
        <dbReference type="EMBL" id="GGC33335.1"/>
    </source>
</evidence>
<dbReference type="PANTHER" id="PTHR43471:SF12">
    <property type="entry name" value="HYPOTHETICAL MEMBRANE PROTEIN, CONSERVED"/>
    <property type="match status" value="1"/>
</dbReference>
<feature type="transmembrane region" description="Helical" evidence="1">
    <location>
        <begin position="72"/>
        <end position="93"/>
    </location>
</feature>
<feature type="transmembrane region" description="Helical" evidence="1">
    <location>
        <begin position="114"/>
        <end position="140"/>
    </location>
</feature>
<evidence type="ECO:0000313" key="4">
    <source>
        <dbReference type="Proteomes" id="UP000597338"/>
    </source>
</evidence>
<evidence type="ECO:0000259" key="2">
    <source>
        <dbReference type="Pfam" id="PF09822"/>
    </source>
</evidence>
<dbReference type="EMBL" id="BMIK01000009">
    <property type="protein sequence ID" value="GGC33335.1"/>
    <property type="molecule type" value="Genomic_DNA"/>
</dbReference>
<dbReference type="Pfam" id="PF09822">
    <property type="entry name" value="ABC_transp_aux"/>
    <property type="match status" value="1"/>
</dbReference>
<keyword evidence="1" id="KW-1133">Transmembrane helix</keyword>
<sequence>MKKIFHIARNELHTLFYSPIAWILMILFVVLTSADYIGVTDFYLMGFEKGGLYLRAMKDLTTQLTANPPGGYLFKVIKNLYIFFPLITMGLISRETSSGTIKLLYSSPIRVREIVLGKYVAVLCFTFCLLALVVFTYVGVAISLENPDYGQMLASLLGLFLVLATYAAIGLFISALTSYQIVAAIITLGLFALFSNVGDLWQEIEAARNITYYLNIGEKSFNFIRGLMNLRDLFYFIILIATFLCFTTIRIKAATESVSVGKKTMRYLLVVTIAFVVGYITSRPQLNVYVDATRDQIYTITPPTQSMLAKLSDGELEIIGFSNLFQMSRWRFLSSQQNSIVSNVWEPYIRFKPDIKVKFQSYYDLDTNSYHYKLNPDKTIDEIAEKEAKTFRTDIEHYLTPDQVNQLVDVKEEEFRSFFLLKYKDKTTIVRTFDDQEFWPSENEIAAAINQLIDTAPKVVFLSDEIERSPFLKRTRDYSTLTSSRGFRYSLINQGYDFDTLSLKQRDIPDGIAALAIADPRTPISASNLEKISKYIDQGGNLFIASEPDRKEVTKPLFDKLGLSLRDGLLIQPNDYFSSHCAFAVLTDTAKDLSPQFAQFITDETKYRGDSVFRVAMEGASAIEYQEKDGFQVEPLLYTDSTLSWNRLAPISEDSLQLEVERLPSDERGSFVTALGMKRVVNGKEQRIVVTSDADFLTRTQSAGTGYPYRYNFEFGFWSFSRFSYGAFPANTLRPQTDDKFRVTVNSIPKQKVIYYWIIPALIALIASIILIRRKRK</sequence>
<dbReference type="RefSeq" id="WP_188751528.1">
    <property type="nucleotide sequence ID" value="NZ_BMIK01000009.1"/>
</dbReference>
<organism evidence="3 4">
    <name type="scientific">Parapedobacter defluvii</name>
    <dbReference type="NCBI Taxonomy" id="2045106"/>
    <lineage>
        <taxon>Bacteria</taxon>
        <taxon>Pseudomonadati</taxon>
        <taxon>Bacteroidota</taxon>
        <taxon>Sphingobacteriia</taxon>
        <taxon>Sphingobacteriales</taxon>
        <taxon>Sphingobacteriaceae</taxon>
        <taxon>Parapedobacter</taxon>
    </lineage>
</organism>
<accession>A0ABQ1M2F9</accession>
<feature type="transmembrane region" description="Helical" evidence="1">
    <location>
        <begin position="181"/>
        <end position="198"/>
    </location>
</feature>
<reference evidence="4" key="1">
    <citation type="journal article" date="2019" name="Int. J. Syst. Evol. Microbiol.">
        <title>The Global Catalogue of Microorganisms (GCM) 10K type strain sequencing project: providing services to taxonomists for standard genome sequencing and annotation.</title>
        <authorList>
            <consortium name="The Broad Institute Genomics Platform"/>
            <consortium name="The Broad Institute Genome Sequencing Center for Infectious Disease"/>
            <person name="Wu L."/>
            <person name="Ma J."/>
        </authorList>
    </citation>
    <scope>NUCLEOTIDE SEQUENCE [LARGE SCALE GENOMIC DNA]</scope>
    <source>
        <strain evidence="4">CGMCC 1.15342</strain>
    </source>
</reference>
<proteinExistence type="predicted"/>
<dbReference type="InterPro" id="IPR019196">
    <property type="entry name" value="ABC_transp_unknown"/>
</dbReference>
<dbReference type="PANTHER" id="PTHR43471">
    <property type="entry name" value="ABC TRANSPORTER PERMEASE"/>
    <property type="match status" value="1"/>
</dbReference>